<keyword evidence="2" id="KW-1185">Reference proteome</keyword>
<evidence type="ECO:0000313" key="2">
    <source>
        <dbReference type="Proteomes" id="UP000549394"/>
    </source>
</evidence>
<proteinExistence type="predicted"/>
<dbReference type="Proteomes" id="UP000549394">
    <property type="component" value="Unassembled WGS sequence"/>
</dbReference>
<protein>
    <submittedName>
        <fullName evidence="1">Uncharacterized protein</fullName>
    </submittedName>
</protein>
<accession>A0A7I8VBZ7</accession>
<name>A0A7I8VBZ7_9ANNE</name>
<organism evidence="1 2">
    <name type="scientific">Dimorphilus gyrociliatus</name>
    <dbReference type="NCBI Taxonomy" id="2664684"/>
    <lineage>
        <taxon>Eukaryota</taxon>
        <taxon>Metazoa</taxon>
        <taxon>Spiralia</taxon>
        <taxon>Lophotrochozoa</taxon>
        <taxon>Annelida</taxon>
        <taxon>Polychaeta</taxon>
        <taxon>Polychaeta incertae sedis</taxon>
        <taxon>Dinophilidae</taxon>
        <taxon>Dimorphilus</taxon>
    </lineage>
</organism>
<sequence>MTCPMSLIQQSTDRFFKTIHQIDFWLAIEPSNGLLVHFLSEKYKTSKYFDLVLDRMDTSGKPAFLMACYGDILGNEEERLHFHKIKTFPKNKFRCLNFFRNSIWWPIIRGLVDRNWPNSINKFLLKLQLNNKYQWRSKMIVSTLVYSLIKKRVYVFDHILRSNCSISKSSILNRMFGVLLRLKDEKRFEIFKFLLVRFYRPPQEGEGPPLTVLKACTQHGIQLEDFLSVVNFPKDEAKRHSIVRHLIISSYVNGNAKIFLYLISIKPDLISMFKDSNFWEWLIEKPQEIINYLINKIPDMLVWVDKYLSGKTSHYIRSTSILTKDMQNLLKVKLFVDYFSKRNTLYRLFNIWQKNLEHQFENNMESKCYFYTFYNIIKTMDLYGLPIRKPADLFCYWFLRQVCTTFNDHHKFRLCRNLALRILPILIEYGYNYNGLLPPIIFGISSNGTIERLLRKNRGITTDSPIFVDGYHVLILLRMVCGYIDPELSYNRMRPLQQLSTIVIRNHMLPPFKKNVDTLPIPLTLKQGILLTDELNKANLYKRFDLKEFESVYLDDVTLCYQTSNAIFDAKHYTTCADKCMHQSDGTPYL</sequence>
<evidence type="ECO:0000313" key="1">
    <source>
        <dbReference type="EMBL" id="CAD5113389.1"/>
    </source>
</evidence>
<gene>
    <name evidence="1" type="ORF">DGYR_LOCUS2391</name>
</gene>
<dbReference type="EMBL" id="CAJFCJ010000003">
    <property type="protein sequence ID" value="CAD5113389.1"/>
    <property type="molecule type" value="Genomic_DNA"/>
</dbReference>
<comment type="caution">
    <text evidence="1">The sequence shown here is derived from an EMBL/GenBank/DDBJ whole genome shotgun (WGS) entry which is preliminary data.</text>
</comment>
<reference evidence="1 2" key="1">
    <citation type="submission" date="2020-08" db="EMBL/GenBank/DDBJ databases">
        <authorList>
            <person name="Hejnol A."/>
        </authorList>
    </citation>
    <scope>NUCLEOTIDE SEQUENCE [LARGE SCALE GENOMIC DNA]</scope>
</reference>
<dbReference type="AlphaFoldDB" id="A0A7I8VBZ7"/>